<dbReference type="CDD" id="cd13182">
    <property type="entry name" value="EVH1-like_Dcp1"/>
    <property type="match status" value="1"/>
</dbReference>
<name>A0A8H7UWI4_9FUNG</name>
<dbReference type="EMBL" id="JAEPRD010000142">
    <property type="protein sequence ID" value="KAG2196657.1"/>
    <property type="molecule type" value="Genomic_DNA"/>
</dbReference>
<dbReference type="GO" id="GO:0000932">
    <property type="term" value="C:P-body"/>
    <property type="evidence" value="ECO:0007669"/>
    <property type="project" value="TreeGrafter"/>
</dbReference>
<accession>A0A8H7UWI4</accession>
<feature type="compositionally biased region" description="Low complexity" evidence="5">
    <location>
        <begin position="194"/>
        <end position="221"/>
    </location>
</feature>
<keyword evidence="4" id="KW-0507">mRNA processing</keyword>
<sequence length="221" mass="25340">MDLVARKKLNLEVLKRHDTNICDILDQSAHAVVYKFDTEKTSWEKLGYEGVIFLTQGKSAPYFGLYVLNRLSIENFSLHLTDFEEINLTDEFIIYQTSEGEACALWLFEKKDRERILAKILKLHEGMKALPSAQITKPAESKVDILQMLKKASDTSPLETVGTDLLKALGGSQTQPQQQRQAQQQHQIKKHQKQQQQQQQQQHPQNQPQEQSQDQGQAQAQ</sequence>
<evidence type="ECO:0000256" key="3">
    <source>
        <dbReference type="ARBA" id="ARBA00022490"/>
    </source>
</evidence>
<dbReference type="InterPro" id="IPR010334">
    <property type="entry name" value="Dcp1"/>
</dbReference>
<comment type="similarity">
    <text evidence="2">Belongs to the DCP1 family.</text>
</comment>
<dbReference type="SUPFAM" id="SSF50729">
    <property type="entry name" value="PH domain-like"/>
    <property type="match status" value="1"/>
</dbReference>
<dbReference type="InterPro" id="IPR011993">
    <property type="entry name" value="PH-like_dom_sf"/>
</dbReference>
<dbReference type="GO" id="GO:0031087">
    <property type="term" value="P:deadenylation-independent decapping of nuclear-transcribed mRNA"/>
    <property type="evidence" value="ECO:0007669"/>
    <property type="project" value="TreeGrafter"/>
</dbReference>
<protein>
    <recommendedName>
        <fullName evidence="8">PH domain-like protein</fullName>
    </recommendedName>
</protein>
<comment type="subcellular location">
    <subcellularLocation>
        <location evidence="1">Cytoplasm</location>
    </subcellularLocation>
</comment>
<feature type="region of interest" description="Disordered" evidence="5">
    <location>
        <begin position="169"/>
        <end position="221"/>
    </location>
</feature>
<dbReference type="GO" id="GO:0008047">
    <property type="term" value="F:enzyme activator activity"/>
    <property type="evidence" value="ECO:0007669"/>
    <property type="project" value="InterPro"/>
</dbReference>
<evidence type="ECO:0000313" key="7">
    <source>
        <dbReference type="Proteomes" id="UP000603453"/>
    </source>
</evidence>
<dbReference type="Pfam" id="PF06058">
    <property type="entry name" value="DCP1"/>
    <property type="match status" value="1"/>
</dbReference>
<dbReference type="GO" id="GO:0006397">
    <property type="term" value="P:mRNA processing"/>
    <property type="evidence" value="ECO:0007669"/>
    <property type="project" value="UniProtKB-KW"/>
</dbReference>
<reference evidence="6" key="1">
    <citation type="submission" date="2020-12" db="EMBL/GenBank/DDBJ databases">
        <title>Metabolic potential, ecology and presence of endohyphal bacteria is reflected in genomic diversity of Mucoromycotina.</title>
        <authorList>
            <person name="Muszewska A."/>
            <person name="Okrasinska A."/>
            <person name="Steczkiewicz K."/>
            <person name="Drgas O."/>
            <person name="Orlowska M."/>
            <person name="Perlinska-Lenart U."/>
            <person name="Aleksandrzak-Piekarczyk T."/>
            <person name="Szatraj K."/>
            <person name="Zielenkiewicz U."/>
            <person name="Pilsyk S."/>
            <person name="Malc E."/>
            <person name="Mieczkowski P."/>
            <person name="Kruszewska J.S."/>
            <person name="Biernat P."/>
            <person name="Pawlowska J."/>
        </authorList>
    </citation>
    <scope>NUCLEOTIDE SEQUENCE</scope>
    <source>
        <strain evidence="6">WA0000017839</strain>
    </source>
</reference>
<dbReference type="PANTHER" id="PTHR16290">
    <property type="entry name" value="TRANSCRIPTION FACTOR SMIF DECAPPING ENZYME DCP1"/>
    <property type="match status" value="1"/>
</dbReference>
<dbReference type="GO" id="GO:0000290">
    <property type="term" value="P:deadenylation-dependent decapping of nuclear-transcribed mRNA"/>
    <property type="evidence" value="ECO:0007669"/>
    <property type="project" value="InterPro"/>
</dbReference>
<evidence type="ECO:0000256" key="1">
    <source>
        <dbReference type="ARBA" id="ARBA00004496"/>
    </source>
</evidence>
<evidence type="ECO:0000256" key="5">
    <source>
        <dbReference type="SAM" id="MobiDB-lite"/>
    </source>
</evidence>
<dbReference type="OrthoDB" id="440673at2759"/>
<evidence type="ECO:0008006" key="8">
    <source>
        <dbReference type="Google" id="ProtNLM"/>
    </source>
</evidence>
<keyword evidence="7" id="KW-1185">Reference proteome</keyword>
<dbReference type="GO" id="GO:0003729">
    <property type="term" value="F:mRNA binding"/>
    <property type="evidence" value="ECO:0007669"/>
    <property type="project" value="TreeGrafter"/>
</dbReference>
<comment type="caution">
    <text evidence="6">The sequence shown here is derived from an EMBL/GenBank/DDBJ whole genome shotgun (WGS) entry which is preliminary data.</text>
</comment>
<evidence type="ECO:0000313" key="6">
    <source>
        <dbReference type="EMBL" id="KAG2196657.1"/>
    </source>
</evidence>
<gene>
    <name evidence="6" type="ORF">INT47_012116</name>
</gene>
<dbReference type="Proteomes" id="UP000603453">
    <property type="component" value="Unassembled WGS sequence"/>
</dbReference>
<keyword evidence="3" id="KW-0963">Cytoplasm</keyword>
<dbReference type="AlphaFoldDB" id="A0A8H7UWI4"/>
<dbReference type="PANTHER" id="PTHR16290:SF0">
    <property type="entry name" value="DECAPPING PROTEIN 1, ISOFORM A"/>
    <property type="match status" value="1"/>
</dbReference>
<feature type="non-terminal residue" evidence="6">
    <location>
        <position position="1"/>
    </location>
</feature>
<organism evidence="6 7">
    <name type="scientific">Mucor saturninus</name>
    <dbReference type="NCBI Taxonomy" id="64648"/>
    <lineage>
        <taxon>Eukaryota</taxon>
        <taxon>Fungi</taxon>
        <taxon>Fungi incertae sedis</taxon>
        <taxon>Mucoromycota</taxon>
        <taxon>Mucoromycotina</taxon>
        <taxon>Mucoromycetes</taxon>
        <taxon>Mucorales</taxon>
        <taxon>Mucorineae</taxon>
        <taxon>Mucoraceae</taxon>
        <taxon>Mucor</taxon>
    </lineage>
</organism>
<proteinExistence type="inferred from homology"/>
<evidence type="ECO:0000256" key="4">
    <source>
        <dbReference type="ARBA" id="ARBA00022664"/>
    </source>
</evidence>
<feature type="compositionally biased region" description="Low complexity" evidence="5">
    <location>
        <begin position="173"/>
        <end position="186"/>
    </location>
</feature>
<dbReference type="Gene3D" id="2.30.29.30">
    <property type="entry name" value="Pleckstrin-homology domain (PH domain)/Phosphotyrosine-binding domain (PTB)"/>
    <property type="match status" value="1"/>
</dbReference>
<evidence type="ECO:0000256" key="2">
    <source>
        <dbReference type="ARBA" id="ARBA00008778"/>
    </source>
</evidence>